<name>A0A0D8FR79_9ACTN</name>
<dbReference type="Pfam" id="PF08448">
    <property type="entry name" value="PAS_4"/>
    <property type="match status" value="1"/>
</dbReference>
<dbReference type="InterPro" id="IPR029787">
    <property type="entry name" value="Nucleotide_cyclase"/>
</dbReference>
<dbReference type="Proteomes" id="UP000032336">
    <property type="component" value="Unassembled WGS sequence"/>
</dbReference>
<dbReference type="PROSITE" id="PS50887">
    <property type="entry name" value="GGDEF"/>
    <property type="match status" value="1"/>
</dbReference>
<dbReference type="SUPFAM" id="SSF55785">
    <property type="entry name" value="PYP-like sensor domain (PAS domain)"/>
    <property type="match status" value="1"/>
</dbReference>
<protein>
    <submittedName>
        <fullName evidence="2">Putative diguanylate cyclase YegE</fullName>
        <ecNumber evidence="2">2.7.7.65</ecNumber>
    </submittedName>
</protein>
<dbReference type="GO" id="GO:0052621">
    <property type="term" value="F:diguanylate cyclase activity"/>
    <property type="evidence" value="ECO:0007669"/>
    <property type="project" value="UniProtKB-EC"/>
</dbReference>
<dbReference type="PANTHER" id="PTHR46663:SF2">
    <property type="entry name" value="GGDEF DOMAIN-CONTAINING PROTEIN"/>
    <property type="match status" value="1"/>
</dbReference>
<dbReference type="Gene3D" id="3.30.70.270">
    <property type="match status" value="1"/>
</dbReference>
<keyword evidence="2" id="KW-0808">Transferase</keyword>
<dbReference type="InterPro" id="IPR043128">
    <property type="entry name" value="Rev_trsase/Diguanyl_cyclase"/>
</dbReference>
<dbReference type="SMART" id="SM00267">
    <property type="entry name" value="GGDEF"/>
    <property type="match status" value="1"/>
</dbReference>
<organism evidence="2 3">
    <name type="scientific">Ferrimicrobium acidiphilum DSM 19497</name>
    <dbReference type="NCBI Taxonomy" id="1121877"/>
    <lineage>
        <taxon>Bacteria</taxon>
        <taxon>Bacillati</taxon>
        <taxon>Actinomycetota</taxon>
        <taxon>Acidimicrobiia</taxon>
        <taxon>Acidimicrobiales</taxon>
        <taxon>Acidimicrobiaceae</taxon>
        <taxon>Ferrimicrobium</taxon>
    </lineage>
</organism>
<dbReference type="Pfam" id="PF00990">
    <property type="entry name" value="GGDEF"/>
    <property type="match status" value="1"/>
</dbReference>
<reference evidence="2 3" key="1">
    <citation type="submission" date="2015-01" db="EMBL/GenBank/DDBJ databases">
        <title>Draft genome of the acidophilic iron oxidizer Ferrimicrobium acidiphilum strain T23.</title>
        <authorList>
            <person name="Poehlein A."/>
            <person name="Eisen S."/>
            <person name="Schloemann M."/>
            <person name="Johnson B.D."/>
            <person name="Daniel R."/>
            <person name="Muehling M."/>
        </authorList>
    </citation>
    <scope>NUCLEOTIDE SEQUENCE [LARGE SCALE GENOMIC DNA]</scope>
    <source>
        <strain evidence="2 3">T23</strain>
    </source>
</reference>
<accession>A0A0D8FR79</accession>
<keyword evidence="3" id="KW-1185">Reference proteome</keyword>
<dbReference type="AlphaFoldDB" id="A0A0D8FR79"/>
<dbReference type="Gene3D" id="3.30.450.20">
    <property type="entry name" value="PAS domain"/>
    <property type="match status" value="1"/>
</dbReference>
<dbReference type="EC" id="2.7.7.65" evidence="2"/>
<dbReference type="PANTHER" id="PTHR46663">
    <property type="entry name" value="DIGUANYLATE CYCLASE DGCT-RELATED"/>
    <property type="match status" value="1"/>
</dbReference>
<dbReference type="eggNOG" id="COG3706">
    <property type="taxonomic scope" value="Bacteria"/>
</dbReference>
<dbReference type="InterPro" id="IPR035965">
    <property type="entry name" value="PAS-like_dom_sf"/>
</dbReference>
<dbReference type="InterPro" id="IPR052163">
    <property type="entry name" value="DGC-Regulatory_Protein"/>
</dbReference>
<gene>
    <name evidence="2" type="primary">yegE</name>
    <name evidence="2" type="ORF">FEAC_27660</name>
</gene>
<dbReference type="RefSeq" id="WP_169741700.1">
    <property type="nucleotide sequence ID" value="NZ_JQKF01000048.1"/>
</dbReference>
<dbReference type="EMBL" id="JXUW01000039">
    <property type="protein sequence ID" value="KJE75474.1"/>
    <property type="molecule type" value="Genomic_DNA"/>
</dbReference>
<dbReference type="STRING" id="1121877.FEAC_27660"/>
<proteinExistence type="predicted"/>
<dbReference type="CDD" id="cd01949">
    <property type="entry name" value="GGDEF"/>
    <property type="match status" value="1"/>
</dbReference>
<feature type="domain" description="GGDEF" evidence="1">
    <location>
        <begin position="196"/>
        <end position="325"/>
    </location>
</feature>
<keyword evidence="2" id="KW-0548">Nucleotidyltransferase</keyword>
<sequence length="325" mass="35099">MSRLAQDSVPLRRIKNMAIDSHTDGDYLNMAGFARAVLDALPDATAILDSSGTIIAVNRVWLMFALDNGGNPETTGVGVNYLEVCARAAESGCIDAAEVLAGLRAVLAGETVESDREYPCPSPTVGRWFTSRITPIGDPIGGAVVSHVNISRRKMSEQDLAHRASHDPLTGLANRLLFADRISEALRIHPSRRGATAVGLLYLDLDDFKSVNDTYGHDAGDEVLLTATHRLRSAVRRNDTAARLGGDEFAVCAPQITLDQLTRLAHRIEVALGEPHHIHGNEVHVGASIGTYLADESVTVAEALRLADKSMYAIKRKRSEHKLLA</sequence>
<dbReference type="SUPFAM" id="SSF55073">
    <property type="entry name" value="Nucleotide cyclase"/>
    <property type="match status" value="1"/>
</dbReference>
<dbReference type="NCBIfam" id="TIGR00254">
    <property type="entry name" value="GGDEF"/>
    <property type="match status" value="1"/>
</dbReference>
<dbReference type="InterPro" id="IPR013656">
    <property type="entry name" value="PAS_4"/>
</dbReference>
<evidence type="ECO:0000313" key="2">
    <source>
        <dbReference type="EMBL" id="KJE75474.1"/>
    </source>
</evidence>
<evidence type="ECO:0000313" key="3">
    <source>
        <dbReference type="Proteomes" id="UP000032336"/>
    </source>
</evidence>
<evidence type="ECO:0000259" key="1">
    <source>
        <dbReference type="PROSITE" id="PS50887"/>
    </source>
</evidence>
<dbReference type="InterPro" id="IPR000160">
    <property type="entry name" value="GGDEF_dom"/>
</dbReference>
<comment type="caution">
    <text evidence="2">The sequence shown here is derived from an EMBL/GenBank/DDBJ whole genome shotgun (WGS) entry which is preliminary data.</text>
</comment>